<keyword evidence="3" id="KW-1185">Reference proteome</keyword>
<accession>A0ABS0IIY1</accession>
<gene>
    <name evidence="2" type="ORF">I2I05_13090</name>
</gene>
<evidence type="ECO:0000256" key="1">
    <source>
        <dbReference type="SAM" id="Phobius"/>
    </source>
</evidence>
<feature type="transmembrane region" description="Helical" evidence="1">
    <location>
        <begin position="134"/>
        <end position="155"/>
    </location>
</feature>
<keyword evidence="1" id="KW-0472">Membrane</keyword>
<reference evidence="2 3" key="1">
    <citation type="submission" date="2020-11" db="EMBL/GenBank/DDBJ databases">
        <authorList>
            <person name="Kim M.K."/>
        </authorList>
    </citation>
    <scope>NUCLEOTIDE SEQUENCE [LARGE SCALE GENOMIC DNA]</scope>
    <source>
        <strain evidence="2 3">BT683</strain>
    </source>
</reference>
<organism evidence="2 3">
    <name type="scientific">Hymenobacter jeongseonensis</name>
    <dbReference type="NCBI Taxonomy" id="2791027"/>
    <lineage>
        <taxon>Bacteria</taxon>
        <taxon>Pseudomonadati</taxon>
        <taxon>Bacteroidota</taxon>
        <taxon>Cytophagia</taxon>
        <taxon>Cytophagales</taxon>
        <taxon>Hymenobacteraceae</taxon>
        <taxon>Hymenobacter</taxon>
    </lineage>
</organism>
<feature type="transmembrane region" description="Helical" evidence="1">
    <location>
        <begin position="289"/>
        <end position="315"/>
    </location>
</feature>
<feature type="transmembrane region" description="Helical" evidence="1">
    <location>
        <begin position="335"/>
        <end position="353"/>
    </location>
</feature>
<feature type="transmembrane region" description="Helical" evidence="1">
    <location>
        <begin position="176"/>
        <end position="194"/>
    </location>
</feature>
<feature type="transmembrane region" description="Helical" evidence="1">
    <location>
        <begin position="365"/>
        <end position="386"/>
    </location>
</feature>
<dbReference type="EMBL" id="JADQDQ010000005">
    <property type="protein sequence ID" value="MBF9238334.1"/>
    <property type="molecule type" value="Genomic_DNA"/>
</dbReference>
<keyword evidence="1" id="KW-1133">Transmembrane helix</keyword>
<feature type="transmembrane region" description="Helical" evidence="1">
    <location>
        <begin position="63"/>
        <end position="82"/>
    </location>
</feature>
<evidence type="ECO:0000313" key="3">
    <source>
        <dbReference type="Proteomes" id="UP000597617"/>
    </source>
</evidence>
<evidence type="ECO:0000313" key="2">
    <source>
        <dbReference type="EMBL" id="MBF9238334.1"/>
    </source>
</evidence>
<protein>
    <submittedName>
        <fullName evidence="2">DUF4173 domain-containing protein</fullName>
    </submittedName>
</protein>
<feature type="transmembrane region" description="Helical" evidence="1">
    <location>
        <begin position="20"/>
        <end position="43"/>
    </location>
</feature>
<feature type="transmembrane region" description="Helical" evidence="1">
    <location>
        <begin position="222"/>
        <end position="248"/>
    </location>
</feature>
<dbReference type="RefSeq" id="WP_196282699.1">
    <property type="nucleotide sequence ID" value="NZ_JADQDQ010000005.1"/>
</dbReference>
<comment type="caution">
    <text evidence="2">The sequence shown here is derived from an EMBL/GenBank/DDBJ whole genome shotgun (WGS) entry which is preliminary data.</text>
</comment>
<proteinExistence type="predicted"/>
<dbReference type="Pfam" id="PF13687">
    <property type="entry name" value="DUF4153"/>
    <property type="match status" value="1"/>
</dbReference>
<feature type="transmembrane region" description="Helical" evidence="1">
    <location>
        <begin position="398"/>
        <end position="420"/>
    </location>
</feature>
<feature type="transmembrane region" description="Helical" evidence="1">
    <location>
        <begin position="432"/>
        <end position="451"/>
    </location>
</feature>
<dbReference type="InterPro" id="IPR025291">
    <property type="entry name" value="DUF4153"/>
</dbReference>
<sequence>MIDSAQASASWPAGQGPRPVSPAAIAASVPAAVPLTFVQKLLLPLGAVLFDWLFCLQEGGPNMFVFTVFVVAAQLVLLPKVAAVRRSGYFWLMVGGSLFSGAMMAVYGSAVAALACVASVLMLLGYVNQPHLKLVQYALLTAVGSVVQAGLRVLLGLRAPRYGGEGVRRSWYYARMLLMPLGVLAAFHILFAIANPRYLALFGRVMDALGEWLVWLLPELSVVHVVFLMLGLLVTAGVVVVVPVYLYADHESRFGEFIRRQRDRVASFAVRRPNFQLNTHRVLDLRKEFVAAVALFALVNVLLLVVNAIDINWLWFGFVPKPGFDLTQFVHEGTYVLIFSILLAMGIVLWFFRRNLNFYAPGLPWLRWGATVWVLQNAVLAVSVGLRNYYYIQNCGLAYKRIGVCFFLILVFFGLGTVLLKIWQRRSAYSLIRLNSVAVYAVLLLLAAGNWEVWIANYNLQSRFRSIDIGFLLNMPGRVLPTLVARREVISRTPKLTAATEYGGAEVITAAEAQRRLDAAVANWKSRFQTHPDWQGRTYADWRTAQFLQVQ</sequence>
<keyword evidence="1" id="KW-0812">Transmembrane</keyword>
<dbReference type="Proteomes" id="UP000597617">
    <property type="component" value="Unassembled WGS sequence"/>
</dbReference>
<feature type="transmembrane region" description="Helical" evidence="1">
    <location>
        <begin position="89"/>
        <end position="122"/>
    </location>
</feature>
<name>A0ABS0IIY1_9BACT</name>